<evidence type="ECO:0000256" key="2">
    <source>
        <dbReference type="SAM" id="SignalP"/>
    </source>
</evidence>
<dbReference type="SUPFAM" id="SSF53474">
    <property type="entry name" value="alpha/beta-Hydrolases"/>
    <property type="match status" value="1"/>
</dbReference>
<keyword evidence="2" id="KW-0732">Signal</keyword>
<feature type="signal peptide" evidence="2">
    <location>
        <begin position="1"/>
        <end position="21"/>
    </location>
</feature>
<dbReference type="Proteomes" id="UP000056905">
    <property type="component" value="Chromosome"/>
</dbReference>
<dbReference type="GO" id="GO:0009086">
    <property type="term" value="P:methionine biosynthetic process"/>
    <property type="evidence" value="ECO:0007669"/>
    <property type="project" value="TreeGrafter"/>
</dbReference>
<dbReference type="Pfam" id="PF00561">
    <property type="entry name" value="Abhydrolase_1"/>
    <property type="match status" value="1"/>
</dbReference>
<evidence type="ECO:0000259" key="3">
    <source>
        <dbReference type="Pfam" id="PF00561"/>
    </source>
</evidence>
<organism evidence="4 5">
    <name type="scientific">Caulobacter henricii</name>
    <dbReference type="NCBI Taxonomy" id="69395"/>
    <lineage>
        <taxon>Bacteria</taxon>
        <taxon>Pseudomonadati</taxon>
        <taxon>Pseudomonadota</taxon>
        <taxon>Alphaproteobacteria</taxon>
        <taxon>Caulobacterales</taxon>
        <taxon>Caulobacteraceae</taxon>
        <taxon>Caulobacter</taxon>
    </lineage>
</organism>
<protein>
    <recommendedName>
        <fullName evidence="3">AB hydrolase-1 domain-containing protein</fullName>
    </recommendedName>
</protein>
<dbReference type="STRING" id="69395.AQ619_10050"/>
<dbReference type="InterPro" id="IPR008220">
    <property type="entry name" value="HAT_MetX-like"/>
</dbReference>
<dbReference type="KEGG" id="chq:AQ619_10050"/>
<keyword evidence="5" id="KW-1185">Reference proteome</keyword>
<dbReference type="NCBIfam" id="NF005071">
    <property type="entry name" value="PRK06489.1"/>
    <property type="match status" value="1"/>
</dbReference>
<sequence>MMRRLSLVIAALAAFAAPAAAAPAVAPKEGDFVVRDFKFRTGEVLPELRLHYTTLGEPRRDASGRVTNAVMLLHGTGGTGRQFLSPQFADELLVPGGLLDPAKYYVILPDGIGHGKSSKPSDGLQARFPQYDYDDMVAAQHLLLTQGLKVDGLRLLLGTSMGCMHGFVWGETYPDFAVAMAPFACLPNEIAGRNRMWRKLLIDAITKDPAWKGGTYVEQPKEGLRTALGLLMVAGLSPLPAQIASPTREAADKAVDDYFAARLPPLDANDLIYAVGASRTYDPSPKLESITAPVLWINSADDFINPPELGIAEAQAKRLKNGTFVLLPISEKTRGHGSHTWAVLWKDRLAAFLKATER</sequence>
<reference evidence="4 5" key="1">
    <citation type="submission" date="2015-10" db="EMBL/GenBank/DDBJ databases">
        <title>Conservation of the essential genome among Caulobacter and Brevundimonas species.</title>
        <authorList>
            <person name="Scott D."/>
            <person name="Ely B."/>
        </authorList>
    </citation>
    <scope>NUCLEOTIDE SEQUENCE [LARGE SCALE GENOMIC DNA]</scope>
    <source>
        <strain evidence="4 5">CB4</strain>
    </source>
</reference>
<accession>A0A0P0P3X0</accession>
<dbReference type="InterPro" id="IPR000073">
    <property type="entry name" value="AB_hydrolase_1"/>
</dbReference>
<dbReference type="PANTHER" id="PTHR32268">
    <property type="entry name" value="HOMOSERINE O-ACETYLTRANSFERASE"/>
    <property type="match status" value="1"/>
</dbReference>
<evidence type="ECO:0000313" key="5">
    <source>
        <dbReference type="Proteomes" id="UP000056905"/>
    </source>
</evidence>
<dbReference type="AlphaFoldDB" id="A0A0P0P3X0"/>
<feature type="chain" id="PRO_5006052784" description="AB hydrolase-1 domain-containing protein" evidence="2">
    <location>
        <begin position="22"/>
        <end position="358"/>
    </location>
</feature>
<dbReference type="GO" id="GO:0009092">
    <property type="term" value="P:homoserine metabolic process"/>
    <property type="evidence" value="ECO:0007669"/>
    <property type="project" value="TreeGrafter"/>
</dbReference>
<dbReference type="OrthoDB" id="9800754at2"/>
<evidence type="ECO:0000313" key="4">
    <source>
        <dbReference type="EMBL" id="ALL15295.1"/>
    </source>
</evidence>
<gene>
    <name evidence="4" type="ORF">AQ619_10050</name>
</gene>
<dbReference type="EMBL" id="CP013002">
    <property type="protein sequence ID" value="ALL15295.1"/>
    <property type="molecule type" value="Genomic_DNA"/>
</dbReference>
<dbReference type="GO" id="GO:0004414">
    <property type="term" value="F:homoserine O-acetyltransferase activity"/>
    <property type="evidence" value="ECO:0007669"/>
    <property type="project" value="TreeGrafter"/>
</dbReference>
<name>A0A0P0P3X0_9CAUL</name>
<dbReference type="PANTHER" id="PTHR32268:SF11">
    <property type="entry name" value="HOMOSERINE O-ACETYLTRANSFERASE"/>
    <property type="match status" value="1"/>
</dbReference>
<proteinExistence type="predicted"/>
<keyword evidence="1" id="KW-0808">Transferase</keyword>
<feature type="domain" description="AB hydrolase-1" evidence="3">
    <location>
        <begin position="68"/>
        <end position="321"/>
    </location>
</feature>
<evidence type="ECO:0000256" key="1">
    <source>
        <dbReference type="ARBA" id="ARBA00022679"/>
    </source>
</evidence>
<dbReference type="InterPro" id="IPR029058">
    <property type="entry name" value="AB_hydrolase_fold"/>
</dbReference>
<dbReference type="Gene3D" id="3.40.50.1820">
    <property type="entry name" value="alpha/beta hydrolase"/>
    <property type="match status" value="1"/>
</dbReference>